<feature type="region of interest" description="Disordered" evidence="1">
    <location>
        <begin position="198"/>
        <end position="263"/>
    </location>
</feature>
<feature type="compositionally biased region" description="Polar residues" evidence="1">
    <location>
        <begin position="19"/>
        <end position="34"/>
    </location>
</feature>
<reference evidence="2 3" key="1">
    <citation type="journal article" date="2013" name="Nature">
        <title>Insights into bilaterian evolution from three spiralian genomes.</title>
        <authorList>
            <person name="Simakov O."/>
            <person name="Marletaz F."/>
            <person name="Cho S.J."/>
            <person name="Edsinger-Gonzales E."/>
            <person name="Havlak P."/>
            <person name="Hellsten U."/>
            <person name="Kuo D.H."/>
            <person name="Larsson T."/>
            <person name="Lv J."/>
            <person name="Arendt D."/>
            <person name="Savage R."/>
            <person name="Osoegawa K."/>
            <person name="de Jong P."/>
            <person name="Grimwood J."/>
            <person name="Chapman J.A."/>
            <person name="Shapiro H."/>
            <person name="Aerts A."/>
            <person name="Otillar R.P."/>
            <person name="Terry A.Y."/>
            <person name="Boore J.L."/>
            <person name="Grigoriev I.V."/>
            <person name="Lindberg D.R."/>
            <person name="Seaver E.C."/>
            <person name="Weisblat D.A."/>
            <person name="Putnam N.H."/>
            <person name="Rokhsar D.S."/>
        </authorList>
    </citation>
    <scope>NUCLEOTIDE SEQUENCE [LARGE SCALE GENOMIC DNA]</scope>
</reference>
<dbReference type="AlphaFoldDB" id="V4A6K3"/>
<accession>V4A6K3</accession>
<dbReference type="OrthoDB" id="10016177at2759"/>
<gene>
    <name evidence="2" type="ORF">LOTGIDRAFT_163876</name>
</gene>
<evidence type="ECO:0000313" key="2">
    <source>
        <dbReference type="EMBL" id="ESO90655.1"/>
    </source>
</evidence>
<feature type="compositionally biased region" description="Polar residues" evidence="1">
    <location>
        <begin position="62"/>
        <end position="71"/>
    </location>
</feature>
<feature type="compositionally biased region" description="Basic residues" evidence="1">
    <location>
        <begin position="203"/>
        <end position="215"/>
    </location>
</feature>
<feature type="compositionally biased region" description="Low complexity" evidence="1">
    <location>
        <begin position="77"/>
        <end position="87"/>
    </location>
</feature>
<feature type="compositionally biased region" description="Basic residues" evidence="1">
    <location>
        <begin position="225"/>
        <end position="242"/>
    </location>
</feature>
<evidence type="ECO:0000256" key="1">
    <source>
        <dbReference type="SAM" id="MobiDB-lite"/>
    </source>
</evidence>
<dbReference type="KEGG" id="lgi:LOTGIDRAFT_163876"/>
<sequence>MTLCLHARKSGKRKPTRIGSATSTKSAPNGVTKDSSQKKPILKSNLHFKERKNPPQRVRILSGSSSRSTPSVIELSPVPKTTVTPPVSNRRFSAGNAHPPFGKYRNSPPSHLLRLETPNTPAKKNGRKLRGNKFEVVPPVKPKKAFEKKVDYDSWGDDSGNESDGEQVRYMPHPHPVAFYPQPAIVYGAPFPVYYPPPPKGAKGSRRYKGKKKERGYRDIYHDRKNVKRRSRRSPLVKRRSVRQPLVEDTPSDSSPTCVTDVSDDERPQYQYIFAGHNTYDPYGEQISMHFALPAMTPLTSDRTPSLQEYYRPTLQVCEDFLGREVDKMIREIVRESINTLADDIIMEKVECRDPVEDWMNRLIDQTVHQCCYDIVKESAIELADEHLNNTYMNNIIDDVIDDIIFEVGPAVVDDAVFETLLDKFLEDEVILPEILEESKEVSKEVIQGYDDKITQRELKAVTLKAEDKLADSLCLQYLLSTIARQGQLWSESDYSSRYLDNLIVNTLIEQFMNVIHDREKTLNNKPLKKLHQKVVTDVALDVLLQKLSASLDEDVADVDEYERGVVDGLQLPVL</sequence>
<name>V4A6K3_LOTGI</name>
<dbReference type="CTD" id="20239572"/>
<dbReference type="RefSeq" id="XP_009058651.1">
    <property type="nucleotide sequence ID" value="XM_009060403.1"/>
</dbReference>
<organism evidence="2 3">
    <name type="scientific">Lottia gigantea</name>
    <name type="common">Giant owl limpet</name>
    <dbReference type="NCBI Taxonomy" id="225164"/>
    <lineage>
        <taxon>Eukaryota</taxon>
        <taxon>Metazoa</taxon>
        <taxon>Spiralia</taxon>
        <taxon>Lophotrochozoa</taxon>
        <taxon>Mollusca</taxon>
        <taxon>Gastropoda</taxon>
        <taxon>Patellogastropoda</taxon>
        <taxon>Lottioidea</taxon>
        <taxon>Lottiidae</taxon>
        <taxon>Lottia</taxon>
    </lineage>
</organism>
<dbReference type="EMBL" id="KB202367">
    <property type="protein sequence ID" value="ESO90655.1"/>
    <property type="molecule type" value="Genomic_DNA"/>
</dbReference>
<dbReference type="OMA" id="DDMIFNT"/>
<feature type="compositionally biased region" description="Basic residues" evidence="1">
    <location>
        <begin position="1"/>
        <end position="16"/>
    </location>
</feature>
<proteinExistence type="predicted"/>
<evidence type="ECO:0000313" key="3">
    <source>
        <dbReference type="Proteomes" id="UP000030746"/>
    </source>
</evidence>
<dbReference type="GeneID" id="20239572"/>
<dbReference type="HOGENOM" id="CLU_474344_0_0_1"/>
<keyword evidence="3" id="KW-1185">Reference proteome</keyword>
<dbReference type="Proteomes" id="UP000030746">
    <property type="component" value="Unassembled WGS sequence"/>
</dbReference>
<protein>
    <submittedName>
        <fullName evidence="2">Uncharacterized protein</fullName>
    </submittedName>
</protein>
<feature type="region of interest" description="Disordered" evidence="1">
    <location>
        <begin position="1"/>
        <end position="128"/>
    </location>
</feature>